<keyword evidence="1" id="KW-1133">Transmembrane helix</keyword>
<keyword evidence="1" id="KW-0812">Transmembrane</keyword>
<evidence type="ECO:0000313" key="2">
    <source>
        <dbReference type="EMBL" id="CAG6656291.1"/>
    </source>
</evidence>
<feature type="transmembrane region" description="Helical" evidence="1">
    <location>
        <begin position="86"/>
        <end position="110"/>
    </location>
</feature>
<evidence type="ECO:0000256" key="1">
    <source>
        <dbReference type="SAM" id="Phobius"/>
    </source>
</evidence>
<reference evidence="2" key="1">
    <citation type="submission" date="2021-05" db="EMBL/GenBank/DDBJ databases">
        <authorList>
            <person name="Alioto T."/>
            <person name="Alioto T."/>
            <person name="Gomez Garrido J."/>
        </authorList>
    </citation>
    <scope>NUCLEOTIDE SEQUENCE</scope>
</reference>
<keyword evidence="1" id="KW-0472">Membrane</keyword>
<name>A0A8D8RWL7_9HEMI</name>
<evidence type="ECO:0008006" key="3">
    <source>
        <dbReference type="Google" id="ProtNLM"/>
    </source>
</evidence>
<accession>A0A8D8RWL7</accession>
<sequence>MNLVTAVMNLKITQSTTKGAITKTIKLKIPQLSSGMIKINTLRRTMALHFVAQTKRTLKRIKIKRTSLTPLLLFILKYNLSLPTYLTSLFFLPSLFLSSCLLFSNFYFYFNYFIYRIHKPIYNKSR</sequence>
<dbReference type="AlphaFoldDB" id="A0A8D8RWL7"/>
<proteinExistence type="predicted"/>
<dbReference type="EMBL" id="HBUF01184498">
    <property type="protein sequence ID" value="CAG6656291.1"/>
    <property type="molecule type" value="Transcribed_RNA"/>
</dbReference>
<feature type="transmembrane region" description="Helical" evidence="1">
    <location>
        <begin position="63"/>
        <end position="80"/>
    </location>
</feature>
<dbReference type="EMBL" id="HBUF01184499">
    <property type="protein sequence ID" value="CAG6656293.1"/>
    <property type="molecule type" value="Transcribed_RNA"/>
</dbReference>
<organism evidence="2">
    <name type="scientific">Cacopsylla melanoneura</name>
    <dbReference type="NCBI Taxonomy" id="428564"/>
    <lineage>
        <taxon>Eukaryota</taxon>
        <taxon>Metazoa</taxon>
        <taxon>Ecdysozoa</taxon>
        <taxon>Arthropoda</taxon>
        <taxon>Hexapoda</taxon>
        <taxon>Insecta</taxon>
        <taxon>Pterygota</taxon>
        <taxon>Neoptera</taxon>
        <taxon>Paraneoptera</taxon>
        <taxon>Hemiptera</taxon>
        <taxon>Sternorrhyncha</taxon>
        <taxon>Psylloidea</taxon>
        <taxon>Psyllidae</taxon>
        <taxon>Psyllinae</taxon>
        <taxon>Cacopsylla</taxon>
    </lineage>
</organism>
<protein>
    <recommendedName>
        <fullName evidence="3">Transmembrane protein</fullName>
    </recommendedName>
</protein>